<protein>
    <submittedName>
        <fullName evidence="5">Long-chain fatty acid--CoA ligase</fullName>
    </submittedName>
</protein>
<reference evidence="6" key="1">
    <citation type="journal article" date="2019" name="Int. J. Syst. Evol. Microbiol.">
        <title>The Global Catalogue of Microorganisms (GCM) 10K type strain sequencing project: providing services to taxonomists for standard genome sequencing and annotation.</title>
        <authorList>
            <consortium name="The Broad Institute Genomics Platform"/>
            <consortium name="The Broad Institute Genome Sequencing Center for Infectious Disease"/>
            <person name="Wu L."/>
            <person name="Ma J."/>
        </authorList>
    </citation>
    <scope>NUCLEOTIDE SEQUENCE [LARGE SCALE GENOMIC DNA]</scope>
    <source>
        <strain evidence="6">JCM 17808</strain>
    </source>
</reference>
<dbReference type="PROSITE" id="PS00455">
    <property type="entry name" value="AMP_BINDING"/>
    <property type="match status" value="1"/>
</dbReference>
<dbReference type="Pfam" id="PF00501">
    <property type="entry name" value="AMP-binding"/>
    <property type="match status" value="1"/>
</dbReference>
<dbReference type="PANTHER" id="PTHR43201:SF5">
    <property type="entry name" value="MEDIUM-CHAIN ACYL-COA LIGASE ACSF2, MITOCHONDRIAL"/>
    <property type="match status" value="1"/>
</dbReference>
<sequence>MTAPAPSTASAAPRNPVDAFIANAAADPSAVAVRGPRRADRVELTRAGLVTAIARAAERFSAAGLAAGDRIVLIAPTCPEFLAEFFGAQALGIAVVAVNPLSTQRELDFFITDSGARLVLAHPAVAEAGRASASTTGTRFETIEPLAGDPEPVSDPADFAPLPRDPGDLAALLYTSGTTGRPKGAMITVGNLLAVAEVGRQISGMGPEDRSGTALPLFHVFGLASVATVSLTSGVPLTLLPRFDARELYDTIIDDRLTVVAGVPTMWNAILRVESDRVPTTLRLALSGGASIAVELMRQFETRFEAQIADGYGLTETSAFGTFNPWNGRIVPGSVGVPVPQLEVRVVGPDGADCAVDEVGEVYLRGTMVMAGYWNNPEATAAAFDEHGFFRTGDLGRLDADGYLSIVDRIKDLIIHGGYNVYPREVEEVLYEHPKVLEAAVIGSPDEHYGQTVTAVIAPMPGQTLTEAEVEAFCREQLAAYKIPRIIRFVDALPKGPTGKIRKRDITP</sequence>
<evidence type="ECO:0000313" key="5">
    <source>
        <dbReference type="EMBL" id="GAA4394802.1"/>
    </source>
</evidence>
<dbReference type="InterPro" id="IPR045851">
    <property type="entry name" value="AMP-bd_C_sf"/>
</dbReference>
<dbReference type="RefSeq" id="WP_345032493.1">
    <property type="nucleotide sequence ID" value="NZ_BAABGL010000034.1"/>
</dbReference>
<keyword evidence="2 5" id="KW-0436">Ligase</keyword>
<dbReference type="GO" id="GO:0016874">
    <property type="term" value="F:ligase activity"/>
    <property type="evidence" value="ECO:0007669"/>
    <property type="project" value="UniProtKB-KW"/>
</dbReference>
<proteinExistence type="inferred from homology"/>
<gene>
    <name evidence="5" type="ORF">GCM10023167_24590</name>
</gene>
<dbReference type="Proteomes" id="UP001500642">
    <property type="component" value="Unassembled WGS sequence"/>
</dbReference>
<feature type="domain" description="AMP-dependent synthetase/ligase" evidence="3">
    <location>
        <begin position="22"/>
        <end position="374"/>
    </location>
</feature>
<accession>A0ABP8JR16</accession>
<evidence type="ECO:0000256" key="2">
    <source>
        <dbReference type="ARBA" id="ARBA00022598"/>
    </source>
</evidence>
<dbReference type="Gene3D" id="3.30.300.30">
    <property type="match status" value="1"/>
</dbReference>
<evidence type="ECO:0000313" key="6">
    <source>
        <dbReference type="Proteomes" id="UP001500642"/>
    </source>
</evidence>
<dbReference type="Pfam" id="PF13193">
    <property type="entry name" value="AMP-binding_C"/>
    <property type="match status" value="1"/>
</dbReference>
<organism evidence="5 6">
    <name type="scientific">Brevibacterium pityocampae</name>
    <dbReference type="NCBI Taxonomy" id="506594"/>
    <lineage>
        <taxon>Bacteria</taxon>
        <taxon>Bacillati</taxon>
        <taxon>Actinomycetota</taxon>
        <taxon>Actinomycetes</taxon>
        <taxon>Micrococcales</taxon>
        <taxon>Brevibacteriaceae</taxon>
        <taxon>Brevibacterium</taxon>
    </lineage>
</organism>
<comment type="similarity">
    <text evidence="1">Belongs to the ATP-dependent AMP-binding enzyme family.</text>
</comment>
<dbReference type="SUPFAM" id="SSF56801">
    <property type="entry name" value="Acetyl-CoA synthetase-like"/>
    <property type="match status" value="1"/>
</dbReference>
<dbReference type="PANTHER" id="PTHR43201">
    <property type="entry name" value="ACYL-COA SYNTHETASE"/>
    <property type="match status" value="1"/>
</dbReference>
<evidence type="ECO:0000259" key="3">
    <source>
        <dbReference type="Pfam" id="PF00501"/>
    </source>
</evidence>
<dbReference type="EMBL" id="BAABGL010000034">
    <property type="protein sequence ID" value="GAA4394802.1"/>
    <property type="molecule type" value="Genomic_DNA"/>
</dbReference>
<dbReference type="InterPro" id="IPR020845">
    <property type="entry name" value="AMP-binding_CS"/>
</dbReference>
<keyword evidence="6" id="KW-1185">Reference proteome</keyword>
<evidence type="ECO:0000259" key="4">
    <source>
        <dbReference type="Pfam" id="PF13193"/>
    </source>
</evidence>
<comment type="caution">
    <text evidence="5">The sequence shown here is derived from an EMBL/GenBank/DDBJ whole genome shotgun (WGS) entry which is preliminary data.</text>
</comment>
<dbReference type="Gene3D" id="3.40.50.12780">
    <property type="entry name" value="N-terminal domain of ligase-like"/>
    <property type="match status" value="1"/>
</dbReference>
<dbReference type="InterPro" id="IPR025110">
    <property type="entry name" value="AMP-bd_C"/>
</dbReference>
<dbReference type="InterPro" id="IPR000873">
    <property type="entry name" value="AMP-dep_synth/lig_dom"/>
</dbReference>
<dbReference type="InterPro" id="IPR042099">
    <property type="entry name" value="ANL_N_sf"/>
</dbReference>
<name>A0ABP8JR16_9MICO</name>
<evidence type="ECO:0000256" key="1">
    <source>
        <dbReference type="ARBA" id="ARBA00006432"/>
    </source>
</evidence>
<feature type="domain" description="AMP-binding enzyme C-terminal" evidence="4">
    <location>
        <begin position="425"/>
        <end position="500"/>
    </location>
</feature>